<name>A0ACB7J2C8_PLECO</name>
<proteinExistence type="predicted"/>
<accession>A0ACB7J2C8</accession>
<evidence type="ECO:0000313" key="2">
    <source>
        <dbReference type="Proteomes" id="UP000824881"/>
    </source>
</evidence>
<gene>
    <name evidence="1" type="ORF">CCMSSC00406_0010020</name>
</gene>
<comment type="caution">
    <text evidence="1">The sequence shown here is derived from an EMBL/GenBank/DDBJ whole genome shotgun (WGS) entry which is preliminary data.</text>
</comment>
<dbReference type="EMBL" id="WQMT02000004">
    <property type="protein sequence ID" value="KAG9224086.1"/>
    <property type="molecule type" value="Genomic_DNA"/>
</dbReference>
<protein>
    <submittedName>
        <fullName evidence="1">Uncharacterized protein</fullName>
    </submittedName>
</protein>
<sequence length="492" mass="54991">MQPTIPPPEEEPEELARFREQWKAEVRRNIQKPKAETSATTATTAPQPTSPLPIRVQPRVRPANHVVGSSQPGPSSETISGLPGIRPALTAQASSALFSAVRVYRNAVQCESRGELDEAMVLYRQAFRMDPNVDRAYDKEERLATVLARPVEANAEQATEGATVEAVSAALSKLSLTLRKGELGGNLVGLLAGIVKAFPSDLTFAPEDEKLPVFFSDLPDEVLLLIVHKMDNTTIGRFAQVCRKACLLALDPGRWRDLVVSTYKPPQISSLTELVPIIERHGHDYRRVYIEQPRVRLDGLYIAVCHYVRPGLSENHWVNISHLITYNRYLRFFPDGRVLSLLVNEEYTPQQMIPLLKYNSRMKGLLVGEWALEGTTIQLSNLIDSQSVPSNFIPTDGEIPAALLDDHLTSSSTLKPSKRHHAHETSNTSTAREAPRYVFTMTLSLRSRPVNGKWNKLDIVDYSTVNVETGDVQPVALKQERPFWFSKVRSYA</sequence>
<evidence type="ECO:0000313" key="1">
    <source>
        <dbReference type="EMBL" id="KAG9224086.1"/>
    </source>
</evidence>
<dbReference type="Proteomes" id="UP000824881">
    <property type="component" value="Unassembled WGS sequence"/>
</dbReference>
<reference evidence="1 2" key="1">
    <citation type="journal article" date="2021" name="Appl. Environ. Microbiol.">
        <title>Genetic linkage and physical mapping for an oyster mushroom Pleurotus cornucopiae and QTL analysis for the trait cap color.</title>
        <authorList>
            <person name="Zhang Y."/>
            <person name="Gao W."/>
            <person name="Sonnenberg A."/>
            <person name="Chen Q."/>
            <person name="Zhang J."/>
            <person name="Huang C."/>
        </authorList>
    </citation>
    <scope>NUCLEOTIDE SEQUENCE [LARGE SCALE GENOMIC DNA]</scope>
    <source>
        <strain evidence="1">CCMSSC00406</strain>
    </source>
</reference>
<keyword evidence="2" id="KW-1185">Reference proteome</keyword>
<organism evidence="1 2">
    <name type="scientific">Pleurotus cornucopiae</name>
    <name type="common">Cornucopia mushroom</name>
    <dbReference type="NCBI Taxonomy" id="5321"/>
    <lineage>
        <taxon>Eukaryota</taxon>
        <taxon>Fungi</taxon>
        <taxon>Dikarya</taxon>
        <taxon>Basidiomycota</taxon>
        <taxon>Agaricomycotina</taxon>
        <taxon>Agaricomycetes</taxon>
        <taxon>Agaricomycetidae</taxon>
        <taxon>Agaricales</taxon>
        <taxon>Pleurotineae</taxon>
        <taxon>Pleurotaceae</taxon>
        <taxon>Pleurotus</taxon>
    </lineage>
</organism>